<name>K2P044_9FLAO</name>
<keyword evidence="3" id="KW-0732">Signal</keyword>
<dbReference type="PROSITE" id="PS51257">
    <property type="entry name" value="PROKAR_LIPOPROTEIN"/>
    <property type="match status" value="1"/>
</dbReference>
<protein>
    <submittedName>
        <fullName evidence="7">RagB/SusD domain-containing protein</fullName>
    </submittedName>
</protein>
<evidence type="ECO:0000256" key="1">
    <source>
        <dbReference type="ARBA" id="ARBA00004442"/>
    </source>
</evidence>
<comment type="subcellular location">
    <subcellularLocation>
        <location evidence="1">Cell outer membrane</location>
    </subcellularLocation>
</comment>
<evidence type="ECO:0000256" key="5">
    <source>
        <dbReference type="ARBA" id="ARBA00023237"/>
    </source>
</evidence>
<dbReference type="SUPFAM" id="SSF48452">
    <property type="entry name" value="TPR-like"/>
    <property type="match status" value="1"/>
</dbReference>
<dbReference type="InterPro" id="IPR012944">
    <property type="entry name" value="SusD_RagB_dom"/>
</dbReference>
<dbReference type="AlphaFoldDB" id="K2P044"/>
<evidence type="ECO:0000259" key="6">
    <source>
        <dbReference type="Pfam" id="PF07980"/>
    </source>
</evidence>
<evidence type="ECO:0000313" key="8">
    <source>
        <dbReference type="Proteomes" id="UP000007364"/>
    </source>
</evidence>
<dbReference type="eggNOG" id="COG0457">
    <property type="taxonomic scope" value="Bacteria"/>
</dbReference>
<gene>
    <name evidence="7" type="ORF">I215_12713</name>
</gene>
<dbReference type="GO" id="GO:0009279">
    <property type="term" value="C:cell outer membrane"/>
    <property type="evidence" value="ECO:0007669"/>
    <property type="project" value="UniProtKB-SubCell"/>
</dbReference>
<feature type="domain" description="RagB/SusD" evidence="6">
    <location>
        <begin position="288"/>
        <end position="576"/>
    </location>
</feature>
<keyword evidence="8" id="KW-1185">Reference proteome</keyword>
<sequence>MNTKFLFSFLIVSSLFISCDDDILDLPPEDQLTTDQFFNTAKDLEVATNDFYTMLPTTGTYTDDSSSDNIMSLTPAARIRGGRIVPTERGSGGWNWSRLRDINFFLQHYKQVESLDAQKHYGGIARFFRAYFYFDKVMRFGDVPWYGEVLEAGDEGLYKARDSRVLVMDSIMADIDYAIENIPAEVELNRITKYTAQILKARIALFEGTFRKYHGISGGEDFLEEAANTAEDLMSSGAYSLYTVGGPDEAYRGLFSRNNQDAVETILARDFDQELETHNLGYLMTAPTMGGWGMMKDAANSYLMADGTPFTDIAGYQTMGFYDEMQNRDPRLTQTTAGPGFTVLGSDDPEPVSLESSTTGYRIIKALPDRSQWSSAYFDVIIFRYAEALLIYAEAKAELGNLTQSDLDISINLLRDRVGMPHLNMAQANANPDPYQESFYKNVDQGANKGVILEIRRERRIELFNEGLRWEDLMRWKEGKKLEQPMLGIYFPSLGAHDFDNDGIADVYLHQGDPSGAPEGITTFINVLQRPLTQGTSGNMDPFSDGGEFDEAKDYYYPIPIEDLQLNKQLEQNPKWEH</sequence>
<dbReference type="EMBL" id="AMSG01000022">
    <property type="protein sequence ID" value="EKF54408.1"/>
    <property type="molecule type" value="Genomic_DNA"/>
</dbReference>
<dbReference type="Pfam" id="PF07980">
    <property type="entry name" value="SusD_RagB"/>
    <property type="match status" value="1"/>
</dbReference>
<organism evidence="7 8">
    <name type="scientific">Galbibacter marinus</name>
    <dbReference type="NCBI Taxonomy" id="555500"/>
    <lineage>
        <taxon>Bacteria</taxon>
        <taxon>Pseudomonadati</taxon>
        <taxon>Bacteroidota</taxon>
        <taxon>Flavobacteriia</taxon>
        <taxon>Flavobacteriales</taxon>
        <taxon>Flavobacteriaceae</taxon>
        <taxon>Galbibacter</taxon>
    </lineage>
</organism>
<dbReference type="OrthoDB" id="5694214at2"/>
<evidence type="ECO:0000256" key="3">
    <source>
        <dbReference type="ARBA" id="ARBA00022729"/>
    </source>
</evidence>
<proteinExistence type="inferred from homology"/>
<evidence type="ECO:0000256" key="4">
    <source>
        <dbReference type="ARBA" id="ARBA00023136"/>
    </source>
</evidence>
<keyword evidence="4" id="KW-0472">Membrane</keyword>
<evidence type="ECO:0000256" key="2">
    <source>
        <dbReference type="ARBA" id="ARBA00006275"/>
    </source>
</evidence>
<comment type="similarity">
    <text evidence="2">Belongs to the SusD family.</text>
</comment>
<dbReference type="Gene3D" id="1.25.40.390">
    <property type="match status" value="1"/>
</dbReference>
<evidence type="ECO:0000313" key="7">
    <source>
        <dbReference type="EMBL" id="EKF54408.1"/>
    </source>
</evidence>
<dbReference type="RefSeq" id="WP_008992381.1">
    <property type="nucleotide sequence ID" value="NZ_AMSG01000022.1"/>
</dbReference>
<dbReference type="Proteomes" id="UP000007364">
    <property type="component" value="Unassembled WGS sequence"/>
</dbReference>
<dbReference type="InterPro" id="IPR011990">
    <property type="entry name" value="TPR-like_helical_dom_sf"/>
</dbReference>
<keyword evidence="5" id="KW-0998">Cell outer membrane</keyword>
<reference evidence="7 8" key="1">
    <citation type="journal article" date="2012" name="J. Bacteriol.">
        <title>Genome Sequence of Galbibacter marinum Type Strain ck-I2-15.</title>
        <authorList>
            <person name="Lai Q."/>
            <person name="Li C."/>
            <person name="Shao Z."/>
        </authorList>
    </citation>
    <scope>NUCLEOTIDE SEQUENCE [LARGE SCALE GENOMIC DNA]</scope>
    <source>
        <strain evidence="8">ck-I2-15</strain>
    </source>
</reference>
<accession>K2P044</accession>
<dbReference type="STRING" id="555500.I215_12713"/>
<comment type="caution">
    <text evidence="7">The sequence shown here is derived from an EMBL/GenBank/DDBJ whole genome shotgun (WGS) entry which is preliminary data.</text>
</comment>
<dbReference type="PATRIC" id="fig|555500.3.peg.2620"/>